<dbReference type="GO" id="GO:0005634">
    <property type="term" value="C:nucleus"/>
    <property type="evidence" value="ECO:0007669"/>
    <property type="project" value="TreeGrafter"/>
</dbReference>
<dbReference type="GO" id="GO:0008270">
    <property type="term" value="F:zinc ion binding"/>
    <property type="evidence" value="ECO:0007669"/>
    <property type="project" value="UniProtKB-KW"/>
</dbReference>
<evidence type="ECO:0000256" key="2">
    <source>
        <dbReference type="ARBA" id="ARBA00022771"/>
    </source>
</evidence>
<protein>
    <submittedName>
        <fullName evidence="6">E3 ubiquitin-protein ligase rnf181</fullName>
    </submittedName>
</protein>
<keyword evidence="7" id="KW-1185">Reference proteome</keyword>
<evidence type="ECO:0000256" key="1">
    <source>
        <dbReference type="ARBA" id="ARBA00022723"/>
    </source>
</evidence>
<dbReference type="SMART" id="SM00744">
    <property type="entry name" value="RINGv"/>
    <property type="match status" value="1"/>
</dbReference>
<dbReference type="InterPro" id="IPR011016">
    <property type="entry name" value="Znf_RING-CH"/>
</dbReference>
<evidence type="ECO:0000313" key="6">
    <source>
        <dbReference type="EMBL" id="GFQ07747.1"/>
    </source>
</evidence>
<dbReference type="InterPro" id="IPR013083">
    <property type="entry name" value="Znf_RING/FYVE/PHD"/>
</dbReference>
<dbReference type="PROSITE" id="PS50089">
    <property type="entry name" value="ZF_RING_2"/>
    <property type="match status" value="1"/>
</dbReference>
<dbReference type="PANTHER" id="PTHR45931:SF16">
    <property type="entry name" value="RING_U-BOX SUPERFAMILY PROTEIN"/>
    <property type="match status" value="1"/>
</dbReference>
<keyword evidence="1" id="KW-0479">Metal-binding</keyword>
<feature type="domain" description="RING-type" evidence="5">
    <location>
        <begin position="171"/>
        <end position="212"/>
    </location>
</feature>
<dbReference type="AlphaFoldDB" id="A0A830D7Q1"/>
<sequence>MANEIIQSYTEPLISSYKESLDLGFQPRVFIFEIQTNFSLNQGGGCLERHHGDFSHITYRLNEYLMPDDEIRSLIHEVFDFAEQITVVDSSIPAVPIVVEVDVWTVQLDGETLDDAIDRSVRPDRLIPLDLVRPEGWEKEDSCRPLRDYLLYGLPRIGVEDEGFGARMETCPICLGGPTAAAPMSLLPCNHAFHRHCVVRWILKSWSCPLCRHEIAHEILKEGDGRN</sequence>
<dbReference type="PANTHER" id="PTHR45931">
    <property type="entry name" value="SI:CH211-59O9.10"/>
    <property type="match status" value="1"/>
</dbReference>
<evidence type="ECO:0000256" key="4">
    <source>
        <dbReference type="PROSITE-ProRule" id="PRU00175"/>
    </source>
</evidence>
<evidence type="ECO:0000259" key="5">
    <source>
        <dbReference type="PROSITE" id="PS50089"/>
    </source>
</evidence>
<organism evidence="6 7">
    <name type="scientific">Phtheirospermum japonicum</name>
    <dbReference type="NCBI Taxonomy" id="374723"/>
    <lineage>
        <taxon>Eukaryota</taxon>
        <taxon>Viridiplantae</taxon>
        <taxon>Streptophyta</taxon>
        <taxon>Embryophyta</taxon>
        <taxon>Tracheophyta</taxon>
        <taxon>Spermatophyta</taxon>
        <taxon>Magnoliopsida</taxon>
        <taxon>eudicotyledons</taxon>
        <taxon>Gunneridae</taxon>
        <taxon>Pentapetalae</taxon>
        <taxon>asterids</taxon>
        <taxon>lamiids</taxon>
        <taxon>Lamiales</taxon>
        <taxon>Orobanchaceae</taxon>
        <taxon>Orobanchaceae incertae sedis</taxon>
        <taxon>Phtheirospermum</taxon>
    </lineage>
</organism>
<keyword evidence="3" id="KW-0862">Zinc</keyword>
<reference evidence="6" key="1">
    <citation type="submission" date="2020-07" db="EMBL/GenBank/DDBJ databases">
        <title>Ethylene signaling mediates host invasion by parasitic plants.</title>
        <authorList>
            <person name="Yoshida S."/>
        </authorList>
    </citation>
    <scope>NUCLEOTIDE SEQUENCE</scope>
    <source>
        <strain evidence="6">Okayama</strain>
    </source>
</reference>
<keyword evidence="2 4" id="KW-0863">Zinc-finger</keyword>
<comment type="caution">
    <text evidence="6">The sequence shown here is derived from an EMBL/GenBank/DDBJ whole genome shotgun (WGS) entry which is preliminary data.</text>
</comment>
<dbReference type="InterPro" id="IPR001841">
    <property type="entry name" value="Znf_RING"/>
</dbReference>
<dbReference type="OrthoDB" id="693546at2759"/>
<dbReference type="GO" id="GO:0006511">
    <property type="term" value="P:ubiquitin-dependent protein catabolic process"/>
    <property type="evidence" value="ECO:0007669"/>
    <property type="project" value="TreeGrafter"/>
</dbReference>
<evidence type="ECO:0000256" key="3">
    <source>
        <dbReference type="ARBA" id="ARBA00022833"/>
    </source>
</evidence>
<gene>
    <name evidence="6" type="ORF">PHJA_002918700</name>
</gene>
<dbReference type="Gene3D" id="3.30.40.10">
    <property type="entry name" value="Zinc/RING finger domain, C3HC4 (zinc finger)"/>
    <property type="match status" value="1"/>
</dbReference>
<evidence type="ECO:0000313" key="7">
    <source>
        <dbReference type="Proteomes" id="UP000653305"/>
    </source>
</evidence>
<dbReference type="SMART" id="SM00184">
    <property type="entry name" value="RING"/>
    <property type="match status" value="1"/>
</dbReference>
<accession>A0A830D7Q1</accession>
<proteinExistence type="predicted"/>
<dbReference type="InterPro" id="IPR051834">
    <property type="entry name" value="RING_finger_E3_ligase"/>
</dbReference>
<dbReference type="Pfam" id="PF13639">
    <property type="entry name" value="zf-RING_2"/>
    <property type="match status" value="1"/>
</dbReference>
<dbReference type="Proteomes" id="UP000653305">
    <property type="component" value="Unassembled WGS sequence"/>
</dbReference>
<dbReference type="EMBL" id="BMAC01001753">
    <property type="protein sequence ID" value="GFQ07747.1"/>
    <property type="molecule type" value="Genomic_DNA"/>
</dbReference>
<dbReference type="SUPFAM" id="SSF57850">
    <property type="entry name" value="RING/U-box"/>
    <property type="match status" value="1"/>
</dbReference>
<dbReference type="GO" id="GO:0061630">
    <property type="term" value="F:ubiquitin protein ligase activity"/>
    <property type="evidence" value="ECO:0007669"/>
    <property type="project" value="TreeGrafter"/>
</dbReference>
<name>A0A830D7Q1_9LAMI</name>